<dbReference type="EMBL" id="JABSTU010000005">
    <property type="protein sequence ID" value="KAH8030951.1"/>
    <property type="molecule type" value="Genomic_DNA"/>
</dbReference>
<evidence type="ECO:0000256" key="1">
    <source>
        <dbReference type="ARBA" id="ARBA00004141"/>
    </source>
</evidence>
<dbReference type="VEuPathDB" id="VectorBase:LOC119164313"/>
<keyword evidence="9" id="KW-1185">Reference proteome</keyword>
<dbReference type="InterPro" id="IPR042127">
    <property type="entry name" value="TMEM45"/>
</dbReference>
<organism evidence="8 9">
    <name type="scientific">Rhipicephalus microplus</name>
    <name type="common">Cattle tick</name>
    <name type="synonym">Boophilus microplus</name>
    <dbReference type="NCBI Taxonomy" id="6941"/>
    <lineage>
        <taxon>Eukaryota</taxon>
        <taxon>Metazoa</taxon>
        <taxon>Ecdysozoa</taxon>
        <taxon>Arthropoda</taxon>
        <taxon>Chelicerata</taxon>
        <taxon>Arachnida</taxon>
        <taxon>Acari</taxon>
        <taxon>Parasitiformes</taxon>
        <taxon>Ixodida</taxon>
        <taxon>Ixodoidea</taxon>
        <taxon>Ixodidae</taxon>
        <taxon>Rhipicephalinae</taxon>
        <taxon>Rhipicephalus</taxon>
        <taxon>Boophilus</taxon>
    </lineage>
</organism>
<evidence type="ECO:0000256" key="4">
    <source>
        <dbReference type="ARBA" id="ARBA00022989"/>
    </source>
</evidence>
<dbReference type="PANTHER" id="PTHR16007:SF15">
    <property type="entry name" value="TRANSMEMBRANE PROTEIN 45B"/>
    <property type="match status" value="1"/>
</dbReference>
<proteinExistence type="inferred from homology"/>
<evidence type="ECO:0000256" key="2">
    <source>
        <dbReference type="ARBA" id="ARBA00006948"/>
    </source>
</evidence>
<reference evidence="8" key="1">
    <citation type="journal article" date="2020" name="Cell">
        <title>Large-Scale Comparative Analyses of Tick Genomes Elucidate Their Genetic Diversity and Vector Capacities.</title>
        <authorList>
            <consortium name="Tick Genome and Microbiome Consortium (TIGMIC)"/>
            <person name="Jia N."/>
            <person name="Wang J."/>
            <person name="Shi W."/>
            <person name="Du L."/>
            <person name="Sun Y."/>
            <person name="Zhan W."/>
            <person name="Jiang J.F."/>
            <person name="Wang Q."/>
            <person name="Zhang B."/>
            <person name="Ji P."/>
            <person name="Bell-Sakyi L."/>
            <person name="Cui X.M."/>
            <person name="Yuan T.T."/>
            <person name="Jiang B.G."/>
            <person name="Yang W.F."/>
            <person name="Lam T.T."/>
            <person name="Chang Q.C."/>
            <person name="Ding S.J."/>
            <person name="Wang X.J."/>
            <person name="Zhu J.G."/>
            <person name="Ruan X.D."/>
            <person name="Zhao L."/>
            <person name="Wei J.T."/>
            <person name="Ye R.Z."/>
            <person name="Que T.C."/>
            <person name="Du C.H."/>
            <person name="Zhou Y.H."/>
            <person name="Cheng J.X."/>
            <person name="Dai P.F."/>
            <person name="Guo W.B."/>
            <person name="Han X.H."/>
            <person name="Huang E.J."/>
            <person name="Li L.F."/>
            <person name="Wei W."/>
            <person name="Gao Y.C."/>
            <person name="Liu J.Z."/>
            <person name="Shao H.Z."/>
            <person name="Wang X."/>
            <person name="Wang C.C."/>
            <person name="Yang T.C."/>
            <person name="Huo Q.B."/>
            <person name="Li W."/>
            <person name="Chen H.Y."/>
            <person name="Chen S.E."/>
            <person name="Zhou L.G."/>
            <person name="Ni X.B."/>
            <person name="Tian J.H."/>
            <person name="Sheng Y."/>
            <person name="Liu T."/>
            <person name="Pan Y.S."/>
            <person name="Xia L.Y."/>
            <person name="Li J."/>
            <person name="Zhao F."/>
            <person name="Cao W.C."/>
        </authorList>
    </citation>
    <scope>NUCLEOTIDE SEQUENCE</scope>
    <source>
        <strain evidence="8">Rmic-2018</strain>
    </source>
</reference>
<feature type="region of interest" description="Disordered" evidence="6">
    <location>
        <begin position="69"/>
        <end position="98"/>
    </location>
</feature>
<dbReference type="GO" id="GO:0016020">
    <property type="term" value="C:membrane"/>
    <property type="evidence" value="ECO:0007669"/>
    <property type="project" value="UniProtKB-SubCell"/>
</dbReference>
<evidence type="ECO:0000256" key="7">
    <source>
        <dbReference type="SAM" id="Phobius"/>
    </source>
</evidence>
<accession>A0A9J6E9G5</accession>
<dbReference type="AlphaFoldDB" id="A0A9J6E9G5"/>
<evidence type="ECO:0000256" key="5">
    <source>
        <dbReference type="ARBA" id="ARBA00023136"/>
    </source>
</evidence>
<comment type="similarity">
    <text evidence="2">Belongs to the TMEM45 family.</text>
</comment>
<dbReference type="PANTHER" id="PTHR16007">
    <property type="entry name" value="EPIDIDYMAL MEMBRANE PROTEIN E9-RELATED"/>
    <property type="match status" value="1"/>
</dbReference>
<keyword evidence="3 7" id="KW-0812">Transmembrane</keyword>
<protein>
    <submittedName>
        <fullName evidence="8">Uncharacterized protein</fullName>
    </submittedName>
</protein>
<comment type="subcellular location">
    <subcellularLocation>
        <location evidence="1">Membrane</location>
        <topology evidence="1">Multi-pass membrane protein</topology>
    </subcellularLocation>
</comment>
<comment type="caution">
    <text evidence="8">The sequence shown here is derived from an EMBL/GenBank/DDBJ whole genome shotgun (WGS) entry which is preliminary data.</text>
</comment>
<keyword evidence="4 7" id="KW-1133">Transmembrane helix</keyword>
<evidence type="ECO:0000256" key="6">
    <source>
        <dbReference type="SAM" id="MobiDB-lite"/>
    </source>
</evidence>
<feature type="region of interest" description="Disordered" evidence="6">
    <location>
        <begin position="110"/>
        <end position="147"/>
    </location>
</feature>
<evidence type="ECO:0000313" key="8">
    <source>
        <dbReference type="EMBL" id="KAH8030951.1"/>
    </source>
</evidence>
<evidence type="ECO:0000256" key="3">
    <source>
        <dbReference type="ARBA" id="ARBA00022692"/>
    </source>
</evidence>
<feature type="compositionally biased region" description="Basic and acidic residues" evidence="6">
    <location>
        <begin position="120"/>
        <end position="132"/>
    </location>
</feature>
<gene>
    <name evidence="8" type="ORF">HPB51_012419</name>
</gene>
<feature type="transmembrane region" description="Helical" evidence="7">
    <location>
        <begin position="293"/>
        <end position="314"/>
    </location>
</feature>
<reference evidence="8" key="2">
    <citation type="submission" date="2021-09" db="EMBL/GenBank/DDBJ databases">
        <authorList>
            <person name="Jia N."/>
            <person name="Wang J."/>
            <person name="Shi W."/>
            <person name="Du L."/>
            <person name="Sun Y."/>
            <person name="Zhan W."/>
            <person name="Jiang J."/>
            <person name="Wang Q."/>
            <person name="Zhang B."/>
            <person name="Ji P."/>
            <person name="Sakyi L.B."/>
            <person name="Cui X."/>
            <person name="Yuan T."/>
            <person name="Jiang B."/>
            <person name="Yang W."/>
            <person name="Lam T.T.-Y."/>
            <person name="Chang Q."/>
            <person name="Ding S."/>
            <person name="Wang X."/>
            <person name="Zhu J."/>
            <person name="Ruan X."/>
            <person name="Zhao L."/>
            <person name="Wei J."/>
            <person name="Que T."/>
            <person name="Du C."/>
            <person name="Cheng J."/>
            <person name="Dai P."/>
            <person name="Han X."/>
            <person name="Huang E."/>
            <person name="Gao Y."/>
            <person name="Liu J."/>
            <person name="Shao H."/>
            <person name="Ye R."/>
            <person name="Li L."/>
            <person name="Wei W."/>
            <person name="Wang X."/>
            <person name="Wang C."/>
            <person name="Huo Q."/>
            <person name="Li W."/>
            <person name="Guo W."/>
            <person name="Chen H."/>
            <person name="Chen S."/>
            <person name="Zhou L."/>
            <person name="Zhou L."/>
            <person name="Ni X."/>
            <person name="Tian J."/>
            <person name="Zhou Y."/>
            <person name="Sheng Y."/>
            <person name="Liu T."/>
            <person name="Pan Y."/>
            <person name="Xia L."/>
            <person name="Li J."/>
            <person name="Zhao F."/>
            <person name="Cao W."/>
        </authorList>
    </citation>
    <scope>NUCLEOTIDE SEQUENCE</scope>
    <source>
        <strain evidence="8">Rmic-2018</strain>
        <tissue evidence="8">Larvae</tissue>
    </source>
</reference>
<name>A0A9J6E9G5_RHIMP</name>
<evidence type="ECO:0000313" key="9">
    <source>
        <dbReference type="Proteomes" id="UP000821866"/>
    </source>
</evidence>
<keyword evidence="5 7" id="KW-0472">Membrane</keyword>
<dbReference type="Pfam" id="PF04819">
    <property type="entry name" value="DUF716"/>
    <property type="match status" value="1"/>
</dbReference>
<feature type="transmembrane region" description="Helical" evidence="7">
    <location>
        <begin position="264"/>
        <end position="281"/>
    </location>
</feature>
<feature type="transmembrane region" description="Helical" evidence="7">
    <location>
        <begin position="334"/>
        <end position="356"/>
    </location>
</feature>
<feature type="compositionally biased region" description="Polar residues" evidence="6">
    <location>
        <begin position="83"/>
        <end position="94"/>
    </location>
</feature>
<sequence length="386" mass="43646">MQEIQLRLKTHSTAAYITALVNTSKEVFRGDKKGRELYRTPYLLEKRRQWEHEQQLQRNDDYQLQETNMEHHPSRTAEPPDTPATSNEASTGGTRSESWFRLRSRLRSWSTSRRGPSRNIDSHRRPDGRHMESATGPVTGTPARTSRKNKQRYLCQCSYAVPGVNRKFSVEGTVKIIGASACIVGNFNLVYKHDHSLDEVTVQHDSMYAFFLLNGMVDVMYTAGLPFPPNTDYAVLLLTIASEGLMLHFHLHGKTLLNAQTHKILVYIVAAMLVCLIAEMCQPRSVLAALGRAYFCLLHGTWLWQLAFILFNPLSGYTPWDVNSDTEAMLAVSLLAWHMMTLLVYVGALGVVAWLVNQMCGEFCTVVSMDAEEAGDFREGLLKRCL</sequence>
<dbReference type="InterPro" id="IPR006904">
    <property type="entry name" value="DUF716"/>
</dbReference>
<dbReference type="Proteomes" id="UP000821866">
    <property type="component" value="Chromosome 3"/>
</dbReference>